<sequence length="211" mass="21838">MLKCPVEVAMKSLMIVVNKSSHEKKSVVSKEFSLLEPSVVQLAVKRSDISSIERDDDSLVIALNSGTVFRIQGFFPEQGSLQNDLVIEDGEYLWRVDLASGEPFVGQYIPIDSIEPLLINESFDLSTAAWLLGGATLAGVALGGGGGGGQGPSDTTSPAAPSASLVNNSDGSLTITGTSEPGSTVRVRYPDGSTGTVTAGGDGSYSLTTPA</sequence>
<proteinExistence type="predicted"/>
<feature type="compositionally biased region" description="Low complexity" evidence="1">
    <location>
        <begin position="152"/>
        <end position="164"/>
    </location>
</feature>
<gene>
    <name evidence="4" type="ORF">RU08_06790</name>
</gene>
<dbReference type="OrthoDB" id="8481600at2"/>
<dbReference type="AlphaFoldDB" id="A0A0D0KVU9"/>
<dbReference type="Proteomes" id="UP000032068">
    <property type="component" value="Unassembled WGS sequence"/>
</dbReference>
<dbReference type="EMBL" id="JXQW01000015">
    <property type="protein sequence ID" value="KIQ02529.1"/>
    <property type="molecule type" value="Genomic_DNA"/>
</dbReference>
<dbReference type="InterPro" id="IPR048051">
    <property type="entry name" value="BapA-like_prefix-like"/>
</dbReference>
<comment type="caution">
    <text evidence="4">The sequence shown here is derived from an EMBL/GenBank/DDBJ whole genome shotgun (WGS) entry which is preliminary data.</text>
</comment>
<dbReference type="InterPro" id="IPR013783">
    <property type="entry name" value="Ig-like_fold"/>
</dbReference>
<name>A0A0D0KVU9_9PSED</name>
<organism evidence="4 5">
    <name type="scientific">Pseudomonas fulva</name>
    <dbReference type="NCBI Taxonomy" id="47880"/>
    <lineage>
        <taxon>Bacteria</taxon>
        <taxon>Pseudomonadati</taxon>
        <taxon>Pseudomonadota</taxon>
        <taxon>Gammaproteobacteria</taxon>
        <taxon>Pseudomonadales</taxon>
        <taxon>Pseudomonadaceae</taxon>
        <taxon>Pseudomonas</taxon>
    </lineage>
</organism>
<dbReference type="InterPro" id="IPR041498">
    <property type="entry name" value="Big_6"/>
</dbReference>
<protein>
    <submittedName>
        <fullName evidence="4">Uncharacterized protein</fullName>
    </submittedName>
</protein>
<evidence type="ECO:0000259" key="2">
    <source>
        <dbReference type="Pfam" id="PF17936"/>
    </source>
</evidence>
<dbReference type="NCBIfam" id="NF033677">
    <property type="entry name" value="biofilm_BapA_N"/>
    <property type="match status" value="1"/>
</dbReference>
<dbReference type="Gene3D" id="2.60.40.10">
    <property type="entry name" value="Immunoglobulins"/>
    <property type="match status" value="1"/>
</dbReference>
<evidence type="ECO:0000313" key="5">
    <source>
        <dbReference type="Proteomes" id="UP000032068"/>
    </source>
</evidence>
<feature type="domain" description="Bacterial Ig" evidence="2">
    <location>
        <begin position="158"/>
        <end position="208"/>
    </location>
</feature>
<feature type="non-terminal residue" evidence="4">
    <location>
        <position position="211"/>
    </location>
</feature>
<feature type="domain" description="Biofilm-associated protein BapA-like prefix-like" evidence="3">
    <location>
        <begin position="15"/>
        <end position="130"/>
    </location>
</feature>
<feature type="region of interest" description="Disordered" evidence="1">
    <location>
        <begin position="145"/>
        <end position="211"/>
    </location>
</feature>
<reference evidence="4 5" key="1">
    <citation type="submission" date="2014-12" db="EMBL/GenBank/DDBJ databases">
        <title>16Stimator: statistical estimation of ribosomal gene copy numbers from draft genome assemblies.</title>
        <authorList>
            <person name="Perisin M.A."/>
            <person name="Vetter M."/>
            <person name="Gilbert J.A."/>
            <person name="Bergelson J."/>
        </authorList>
    </citation>
    <scope>NUCLEOTIDE SEQUENCE [LARGE SCALE GENOMIC DNA]</scope>
    <source>
        <strain evidence="4 5">MEJ086</strain>
    </source>
</reference>
<accession>A0A0D0KVU9</accession>
<evidence type="ECO:0000256" key="1">
    <source>
        <dbReference type="SAM" id="MobiDB-lite"/>
    </source>
</evidence>
<dbReference type="Pfam" id="PF22783">
    <property type="entry name" value="BapA_N"/>
    <property type="match status" value="1"/>
</dbReference>
<evidence type="ECO:0000313" key="4">
    <source>
        <dbReference type="EMBL" id="KIQ02529.1"/>
    </source>
</evidence>
<feature type="compositionally biased region" description="Polar residues" evidence="1">
    <location>
        <begin position="165"/>
        <end position="182"/>
    </location>
</feature>
<dbReference type="Pfam" id="PF17936">
    <property type="entry name" value="Big_6"/>
    <property type="match status" value="1"/>
</dbReference>
<evidence type="ECO:0000259" key="3">
    <source>
        <dbReference type="Pfam" id="PF22783"/>
    </source>
</evidence>